<dbReference type="Gene3D" id="2.160.10.10">
    <property type="entry name" value="Hexapeptide repeat proteins"/>
    <property type="match status" value="1"/>
</dbReference>
<dbReference type="EMBL" id="WHNY01000082">
    <property type="protein sequence ID" value="NOU68954.1"/>
    <property type="molecule type" value="Genomic_DNA"/>
</dbReference>
<dbReference type="SUPFAM" id="SSF51161">
    <property type="entry name" value="Trimeric LpxA-like enzymes"/>
    <property type="match status" value="1"/>
</dbReference>
<evidence type="ECO:0000313" key="1">
    <source>
        <dbReference type="EMBL" id="NOU68954.1"/>
    </source>
</evidence>
<sequence>MNKIKIKKSTGDLPRGPVNLFARFISPNPITTFTPEQRFPIINNTAFISQYSSVVGDVTLSKNVYIAPNATLRADEGTPFYVGENTNIQDGVVLHGLAHEYILVDNKKYSIYIANSVSIAHGALIHGPSYIGEKVFVGFKSIIFNASIGHGSVISMDSVVTGGVKIAPNRFVPPGAHVDTQAKADSLRRVPKDQVEFAREVQRVNGEFPHSYHLLFGTERCSCGVAFERNFLLKK</sequence>
<gene>
    <name evidence="1" type="ORF">GC096_33585</name>
</gene>
<dbReference type="Proteomes" id="UP000653578">
    <property type="component" value="Unassembled WGS sequence"/>
</dbReference>
<dbReference type="PANTHER" id="PTHR43360:SF1">
    <property type="entry name" value="CARBOXYSOME ASSEMBLY PROTEIN CCMM"/>
    <property type="match status" value="1"/>
</dbReference>
<comment type="caution">
    <text evidence="1">The sequence shown here is derived from an EMBL/GenBank/DDBJ whole genome shotgun (WGS) entry which is preliminary data.</text>
</comment>
<dbReference type="InterPro" id="IPR011004">
    <property type="entry name" value="Trimer_LpxA-like_sf"/>
</dbReference>
<accession>A0ABX1XKK8</accession>
<name>A0ABX1XKK8_9BACL</name>
<keyword evidence="2" id="KW-1185">Reference proteome</keyword>
<evidence type="ECO:0000313" key="2">
    <source>
        <dbReference type="Proteomes" id="UP000653578"/>
    </source>
</evidence>
<organism evidence="1 2">
    <name type="scientific">Paenibacillus plantarum</name>
    <dbReference type="NCBI Taxonomy" id="2654975"/>
    <lineage>
        <taxon>Bacteria</taxon>
        <taxon>Bacillati</taxon>
        <taxon>Bacillota</taxon>
        <taxon>Bacilli</taxon>
        <taxon>Bacillales</taxon>
        <taxon>Paenibacillaceae</taxon>
        <taxon>Paenibacillus</taxon>
    </lineage>
</organism>
<dbReference type="PANTHER" id="PTHR43360">
    <property type="entry name" value="CARBON DIOXIDE CONCENTRATING MECHANISM PROTEIN CCMM"/>
    <property type="match status" value="1"/>
</dbReference>
<proteinExistence type="predicted"/>
<protein>
    <submittedName>
        <fullName evidence="1">Carbonate dehydratase</fullName>
    </submittedName>
</protein>
<dbReference type="InterPro" id="IPR052265">
    <property type="entry name" value="Gamma-CA"/>
</dbReference>
<reference evidence="1 2" key="1">
    <citation type="submission" date="2019-10" db="EMBL/GenBank/DDBJ databases">
        <title>Description of Paenibacillus humi sp. nov.</title>
        <authorList>
            <person name="Carlier A."/>
            <person name="Qi S."/>
        </authorList>
    </citation>
    <scope>NUCLEOTIDE SEQUENCE [LARGE SCALE GENOMIC DNA]</scope>
    <source>
        <strain evidence="1 2">LMG 31461</strain>
    </source>
</reference>